<organism evidence="4 5">
    <name type="scientific">Clathrus columnatus</name>
    <dbReference type="NCBI Taxonomy" id="1419009"/>
    <lineage>
        <taxon>Eukaryota</taxon>
        <taxon>Fungi</taxon>
        <taxon>Dikarya</taxon>
        <taxon>Basidiomycota</taxon>
        <taxon>Agaricomycotina</taxon>
        <taxon>Agaricomycetes</taxon>
        <taxon>Phallomycetidae</taxon>
        <taxon>Phallales</taxon>
        <taxon>Clathraceae</taxon>
        <taxon>Clathrus</taxon>
    </lineage>
</organism>
<evidence type="ECO:0000256" key="3">
    <source>
        <dbReference type="ARBA" id="ARBA00023002"/>
    </source>
</evidence>
<reference evidence="4" key="1">
    <citation type="submission" date="2021-10" db="EMBL/GenBank/DDBJ databases">
        <title>De novo Genome Assembly of Clathrus columnatus (Basidiomycota, Fungi) Using Illumina and Nanopore Sequence Data.</title>
        <authorList>
            <person name="Ogiso-Tanaka E."/>
            <person name="Itagaki H."/>
            <person name="Hosoya T."/>
            <person name="Hosaka K."/>
        </authorList>
    </citation>
    <scope>NUCLEOTIDE SEQUENCE</scope>
    <source>
        <strain evidence="4">MO-923</strain>
    </source>
</reference>
<protein>
    <recommendedName>
        <fullName evidence="6">NAD(P)-binding protein</fullName>
    </recommendedName>
</protein>
<comment type="caution">
    <text evidence="4">The sequence shown here is derived from an EMBL/GenBank/DDBJ whole genome shotgun (WGS) entry which is preliminary data.</text>
</comment>
<keyword evidence="2" id="KW-0521">NADP</keyword>
<dbReference type="GO" id="GO:0016491">
    <property type="term" value="F:oxidoreductase activity"/>
    <property type="evidence" value="ECO:0007669"/>
    <property type="project" value="UniProtKB-KW"/>
</dbReference>
<keyword evidence="5" id="KW-1185">Reference proteome</keyword>
<dbReference type="PANTHER" id="PTHR24320">
    <property type="entry name" value="RETINOL DEHYDROGENASE"/>
    <property type="match status" value="1"/>
</dbReference>
<evidence type="ECO:0000256" key="1">
    <source>
        <dbReference type="ARBA" id="ARBA00006484"/>
    </source>
</evidence>
<evidence type="ECO:0000313" key="5">
    <source>
        <dbReference type="Proteomes" id="UP001050691"/>
    </source>
</evidence>
<comment type="similarity">
    <text evidence="1">Belongs to the short-chain dehydrogenases/reductases (SDR) family.</text>
</comment>
<dbReference type="InterPro" id="IPR036291">
    <property type="entry name" value="NAD(P)-bd_dom_sf"/>
</dbReference>
<dbReference type="Proteomes" id="UP001050691">
    <property type="component" value="Unassembled WGS sequence"/>
</dbReference>
<sequence>MTSILSSALLRCAPDSELSQTMFPPPPKFIPERDLPDLSGKIIFITGGNAGCGYQTVKELLLKNAKVYSAARSVEKAQIAADQLKRDIGKSPILIQLDLGDLASVKRAALDFLSKEDRLDVLFNNAGVMMPPSDQLTTQNFDLQFGTNVLGHYYLTMLLLPALKRSLTVNGKKARIVNLSSSGHSFAPGDGIDWSVLKESPERTAKVKEWGPSKIPGRGAWRLYGISKIGNIMLTHLFNRYYHDFINSYSVHPGGISTELQRFGSINQLWAGIMPEAENAVGAYIIPWARIGKADPRSDNEELQEQLRAYLEEQIRPFENTLE</sequence>
<dbReference type="PRINTS" id="PR00081">
    <property type="entry name" value="GDHRDH"/>
</dbReference>
<evidence type="ECO:0008006" key="6">
    <source>
        <dbReference type="Google" id="ProtNLM"/>
    </source>
</evidence>
<evidence type="ECO:0000256" key="2">
    <source>
        <dbReference type="ARBA" id="ARBA00022857"/>
    </source>
</evidence>
<dbReference type="InterPro" id="IPR002347">
    <property type="entry name" value="SDR_fam"/>
</dbReference>
<dbReference type="Pfam" id="PF00106">
    <property type="entry name" value="adh_short"/>
    <property type="match status" value="1"/>
</dbReference>
<proteinExistence type="inferred from homology"/>
<dbReference type="EMBL" id="BPWL01000005">
    <property type="protein sequence ID" value="GJJ10480.1"/>
    <property type="molecule type" value="Genomic_DNA"/>
</dbReference>
<gene>
    <name evidence="4" type="ORF">Clacol_004706</name>
</gene>
<dbReference type="AlphaFoldDB" id="A0AAV5AEV2"/>
<dbReference type="Gene3D" id="3.40.50.720">
    <property type="entry name" value="NAD(P)-binding Rossmann-like Domain"/>
    <property type="match status" value="1"/>
</dbReference>
<name>A0AAV5AEV2_9AGAM</name>
<keyword evidence="3" id="KW-0560">Oxidoreductase</keyword>
<dbReference type="PANTHER" id="PTHR24320:SF282">
    <property type="entry name" value="WW DOMAIN-CONTAINING OXIDOREDUCTASE"/>
    <property type="match status" value="1"/>
</dbReference>
<evidence type="ECO:0000313" key="4">
    <source>
        <dbReference type="EMBL" id="GJJ10480.1"/>
    </source>
</evidence>
<dbReference type="SUPFAM" id="SSF51735">
    <property type="entry name" value="NAD(P)-binding Rossmann-fold domains"/>
    <property type="match status" value="1"/>
</dbReference>
<accession>A0AAV5AEV2</accession>